<evidence type="ECO:0000256" key="2">
    <source>
        <dbReference type="SAM" id="SignalP"/>
    </source>
</evidence>
<dbReference type="EMBL" id="SDOV01000005">
    <property type="protein sequence ID" value="KAH7640563.1"/>
    <property type="molecule type" value="Genomic_DNA"/>
</dbReference>
<name>A0A9D4NYC7_DERFA</name>
<sequence>MQLLFILFVFYKLFSMKYMVHGDENVNSLITQYNVYQSTILIKKAELIIKAIKPACRVLMEPISHSCKVEFESTFNYTKNILFDNDHHGDVRLHFQQSFCCALSHYNDCVMKSIERINTYSLDFCDEIDVLSVESILIGLDKQYETQNSSDMIIRCPKIFGHKLNVIIFISIATFIFCLLQHWEWLQCW</sequence>
<keyword evidence="2" id="KW-0732">Signal</keyword>
<organism evidence="3">
    <name type="scientific">Dermatophagoides farinae</name>
    <name type="common">American house dust mite</name>
    <dbReference type="NCBI Taxonomy" id="6954"/>
    <lineage>
        <taxon>Eukaryota</taxon>
        <taxon>Metazoa</taxon>
        <taxon>Ecdysozoa</taxon>
        <taxon>Arthropoda</taxon>
        <taxon>Chelicerata</taxon>
        <taxon>Arachnida</taxon>
        <taxon>Acari</taxon>
        <taxon>Acariformes</taxon>
        <taxon>Sarcoptiformes</taxon>
        <taxon>Astigmata</taxon>
        <taxon>Psoroptidia</taxon>
        <taxon>Analgoidea</taxon>
        <taxon>Pyroglyphidae</taxon>
        <taxon>Dermatophagoidinae</taxon>
        <taxon>Dermatophagoides</taxon>
    </lineage>
</organism>
<reference evidence="3" key="1">
    <citation type="submission" date="2020-06" db="EMBL/GenBank/DDBJ databases">
        <authorList>
            <person name="Ji K."/>
            <person name="Li J."/>
        </authorList>
    </citation>
    <scope>NUCLEOTIDE SEQUENCE</scope>
    <source>
        <strain evidence="3">JKM2019</strain>
        <tissue evidence="3">Whole body</tissue>
    </source>
</reference>
<dbReference type="Proteomes" id="UP000828236">
    <property type="component" value="Unassembled WGS sequence"/>
</dbReference>
<protein>
    <submittedName>
        <fullName evidence="3">Uncharacterized protein</fullName>
    </submittedName>
</protein>
<keyword evidence="1" id="KW-0472">Membrane</keyword>
<evidence type="ECO:0000256" key="1">
    <source>
        <dbReference type="SAM" id="Phobius"/>
    </source>
</evidence>
<dbReference type="AlphaFoldDB" id="A0A9D4NYC7"/>
<reference evidence="3" key="2">
    <citation type="journal article" date="2021" name="World Allergy Organ. J.">
        <title>Chromosome-level assembly of Dermatophagoides farinae genome and transcriptome reveals two novel allergens Der f 37 and Der f 39.</title>
        <authorList>
            <person name="Chen J."/>
            <person name="Cai Z."/>
            <person name="Fan D."/>
            <person name="Hu J."/>
            <person name="Hou Y."/>
            <person name="He Y."/>
            <person name="Zhang Z."/>
            <person name="Zhao Z."/>
            <person name="Gao P."/>
            <person name="Hu W."/>
            <person name="Sun J."/>
            <person name="Li J."/>
            <person name="Ji K."/>
        </authorList>
    </citation>
    <scope>NUCLEOTIDE SEQUENCE</scope>
    <source>
        <strain evidence="3">JKM2019</strain>
    </source>
</reference>
<evidence type="ECO:0000313" key="3">
    <source>
        <dbReference type="EMBL" id="KAH7640563.1"/>
    </source>
</evidence>
<keyword evidence="1" id="KW-1133">Transmembrane helix</keyword>
<accession>A0A9D4NYC7</accession>
<feature type="signal peptide" evidence="2">
    <location>
        <begin position="1"/>
        <end position="22"/>
    </location>
</feature>
<comment type="caution">
    <text evidence="3">The sequence shown here is derived from an EMBL/GenBank/DDBJ whole genome shotgun (WGS) entry which is preliminary data.</text>
</comment>
<gene>
    <name evidence="3" type="ORF">HUG17_8032</name>
</gene>
<feature type="transmembrane region" description="Helical" evidence="1">
    <location>
        <begin position="164"/>
        <end position="183"/>
    </location>
</feature>
<keyword evidence="1" id="KW-0812">Transmembrane</keyword>
<feature type="chain" id="PRO_5039468358" evidence="2">
    <location>
        <begin position="23"/>
        <end position="189"/>
    </location>
</feature>
<proteinExistence type="predicted"/>